<accession>A0A974BYP7</accession>
<evidence type="ECO:0000313" key="1">
    <source>
        <dbReference type="EMBL" id="OCT63418.1"/>
    </source>
</evidence>
<gene>
    <name evidence="1" type="ORF">XELAEV_18044513mg</name>
</gene>
<dbReference type="Proteomes" id="UP000694892">
    <property type="component" value="Chromosome 9_10L"/>
</dbReference>
<reference evidence="2" key="1">
    <citation type="journal article" date="2016" name="Nature">
        <title>Genome evolution in the allotetraploid frog Xenopus laevis.</title>
        <authorList>
            <person name="Session A.M."/>
            <person name="Uno Y."/>
            <person name="Kwon T."/>
            <person name="Chapman J.A."/>
            <person name="Toyoda A."/>
            <person name="Takahashi S."/>
            <person name="Fukui A."/>
            <person name="Hikosaka A."/>
            <person name="Suzuki A."/>
            <person name="Kondo M."/>
            <person name="van Heeringen S.J."/>
            <person name="Quigley I."/>
            <person name="Heinz S."/>
            <person name="Ogino H."/>
            <person name="Ochi H."/>
            <person name="Hellsten U."/>
            <person name="Lyons J.B."/>
            <person name="Simakov O."/>
            <person name="Putnam N."/>
            <person name="Stites J."/>
            <person name="Kuroki Y."/>
            <person name="Tanaka T."/>
            <person name="Michiue T."/>
            <person name="Watanabe M."/>
            <person name="Bogdanovic O."/>
            <person name="Lister R."/>
            <person name="Georgiou G."/>
            <person name="Paranjpe S.S."/>
            <person name="van Kruijsbergen I."/>
            <person name="Shu S."/>
            <person name="Carlson J."/>
            <person name="Kinoshita T."/>
            <person name="Ohta Y."/>
            <person name="Mawaribuchi S."/>
            <person name="Jenkins J."/>
            <person name="Grimwood J."/>
            <person name="Schmutz J."/>
            <person name="Mitros T."/>
            <person name="Mozaffari S.V."/>
            <person name="Suzuki Y."/>
            <person name="Haramoto Y."/>
            <person name="Yamamoto T.S."/>
            <person name="Takagi C."/>
            <person name="Heald R."/>
            <person name="Miller K."/>
            <person name="Haudenschild C."/>
            <person name="Kitzman J."/>
            <person name="Nakayama T."/>
            <person name="Izutsu Y."/>
            <person name="Robert J."/>
            <person name="Fortriede J."/>
            <person name="Burns K."/>
            <person name="Lotay V."/>
            <person name="Karimi K."/>
            <person name="Yasuoka Y."/>
            <person name="Dichmann D.S."/>
            <person name="Flajnik M.F."/>
            <person name="Houston D.W."/>
            <person name="Shendure J."/>
            <person name="DuPasquier L."/>
            <person name="Vize P.D."/>
            <person name="Zorn A.M."/>
            <person name="Ito M."/>
            <person name="Marcotte E.M."/>
            <person name="Wallingford J.B."/>
            <person name="Ito Y."/>
            <person name="Asashima M."/>
            <person name="Ueno N."/>
            <person name="Matsuda Y."/>
            <person name="Veenstra G.J."/>
            <person name="Fujiyama A."/>
            <person name="Harland R.M."/>
            <person name="Taira M."/>
            <person name="Rokhsar D.S."/>
        </authorList>
    </citation>
    <scope>NUCLEOTIDE SEQUENCE [LARGE SCALE GENOMIC DNA]</scope>
    <source>
        <strain evidence="2">J</strain>
    </source>
</reference>
<dbReference type="EMBL" id="CM004482">
    <property type="protein sequence ID" value="OCT63418.1"/>
    <property type="molecule type" value="Genomic_DNA"/>
</dbReference>
<protein>
    <submittedName>
        <fullName evidence="1">Uncharacterized protein</fullName>
    </submittedName>
</protein>
<evidence type="ECO:0000313" key="2">
    <source>
        <dbReference type="Proteomes" id="UP000694892"/>
    </source>
</evidence>
<proteinExistence type="predicted"/>
<organism evidence="1 2">
    <name type="scientific">Xenopus laevis</name>
    <name type="common">African clawed frog</name>
    <dbReference type="NCBI Taxonomy" id="8355"/>
    <lineage>
        <taxon>Eukaryota</taxon>
        <taxon>Metazoa</taxon>
        <taxon>Chordata</taxon>
        <taxon>Craniata</taxon>
        <taxon>Vertebrata</taxon>
        <taxon>Euteleostomi</taxon>
        <taxon>Amphibia</taxon>
        <taxon>Batrachia</taxon>
        <taxon>Anura</taxon>
        <taxon>Pipoidea</taxon>
        <taxon>Pipidae</taxon>
        <taxon>Xenopodinae</taxon>
        <taxon>Xenopus</taxon>
        <taxon>Xenopus</taxon>
    </lineage>
</organism>
<name>A0A974BYP7_XENLA</name>
<dbReference type="AlphaFoldDB" id="A0A974BYP7"/>
<sequence length="190" mass="21417">MAPLSDENGAQCKQWDGSQSHCWVTNKLIPEASIGQRGQCQLENDTDWSYRHLSPRTGPCPLSFPLFPPMLRSFRGWRGSSRWTSEFTLSRAPWSVRLGCHGCHQVLESTMDGHPSLPNISMDLGHPPPHPEFLTALLMEHRLHCSHHCVNEPQLCRRLITQLPSFLLLWSPNCCSSSSGSSTTYKKNPI</sequence>